<dbReference type="InterPro" id="IPR010921">
    <property type="entry name" value="Trp_repressor/repl_initiator"/>
</dbReference>
<evidence type="ECO:0000313" key="2">
    <source>
        <dbReference type="EMBL" id="MTH60676.1"/>
    </source>
</evidence>
<dbReference type="InterPro" id="IPR013159">
    <property type="entry name" value="DnaA_C"/>
</dbReference>
<dbReference type="EMBL" id="WMIG01000009">
    <property type="protein sequence ID" value="MTH60676.1"/>
    <property type="molecule type" value="Genomic_DNA"/>
</dbReference>
<gene>
    <name evidence="2" type="ORF">GL300_15785</name>
</gene>
<dbReference type="AlphaFoldDB" id="A0A844HLE4"/>
<dbReference type="GO" id="GO:0006270">
    <property type="term" value="P:DNA replication initiation"/>
    <property type="evidence" value="ECO:0007669"/>
    <property type="project" value="InterPro"/>
</dbReference>
<name>A0A844HLE4_9RHOB</name>
<protein>
    <recommendedName>
        <fullName evidence="1">Chromosomal replication initiator DnaA C-terminal domain-containing protein</fullName>
    </recommendedName>
</protein>
<dbReference type="SMART" id="SM00760">
    <property type="entry name" value="Bac_DnaA_C"/>
    <property type="match status" value="1"/>
</dbReference>
<dbReference type="Gene3D" id="1.10.1750.10">
    <property type="match status" value="1"/>
</dbReference>
<sequence>MRNRPSVDDVREIVRGVSVETGVEADLICSNGRARTVVNARRLAMRRARHARASYLTISEALGVAHTSVIRTLVRNEELDARAPIDAETKAKLMPFMRLGGRWSPLTIDDYARRAAMATHEARRAIAELLRIGMVVSCGDRVVAVYELTDAAREVQQ</sequence>
<feature type="domain" description="Chromosomal replication initiator DnaA C-terminal" evidence="1">
    <location>
        <begin position="9"/>
        <end position="76"/>
    </location>
</feature>
<dbReference type="RefSeq" id="WP_155040612.1">
    <property type="nucleotide sequence ID" value="NZ_WMIG01000009.1"/>
</dbReference>
<dbReference type="GO" id="GO:0005524">
    <property type="term" value="F:ATP binding"/>
    <property type="evidence" value="ECO:0007669"/>
    <property type="project" value="InterPro"/>
</dbReference>
<dbReference type="Proteomes" id="UP000449846">
    <property type="component" value="Unassembled WGS sequence"/>
</dbReference>
<evidence type="ECO:0000313" key="3">
    <source>
        <dbReference type="Proteomes" id="UP000449846"/>
    </source>
</evidence>
<dbReference type="GO" id="GO:0043565">
    <property type="term" value="F:sequence-specific DNA binding"/>
    <property type="evidence" value="ECO:0007669"/>
    <property type="project" value="InterPro"/>
</dbReference>
<accession>A0A844HLE4</accession>
<proteinExistence type="predicted"/>
<organism evidence="2 3">
    <name type="scientific">Paracoccus litorisediminis</name>
    <dbReference type="NCBI Taxonomy" id="2006130"/>
    <lineage>
        <taxon>Bacteria</taxon>
        <taxon>Pseudomonadati</taxon>
        <taxon>Pseudomonadota</taxon>
        <taxon>Alphaproteobacteria</taxon>
        <taxon>Rhodobacterales</taxon>
        <taxon>Paracoccaceae</taxon>
        <taxon>Paracoccus</taxon>
    </lineage>
</organism>
<evidence type="ECO:0000259" key="1">
    <source>
        <dbReference type="SMART" id="SM00760"/>
    </source>
</evidence>
<dbReference type="SUPFAM" id="SSF48295">
    <property type="entry name" value="TrpR-like"/>
    <property type="match status" value="1"/>
</dbReference>
<dbReference type="Pfam" id="PF08299">
    <property type="entry name" value="Bac_DnaA_C"/>
    <property type="match status" value="1"/>
</dbReference>
<dbReference type="GO" id="GO:0006275">
    <property type="term" value="P:regulation of DNA replication"/>
    <property type="evidence" value="ECO:0007669"/>
    <property type="project" value="InterPro"/>
</dbReference>
<keyword evidence="3" id="KW-1185">Reference proteome</keyword>
<reference evidence="2 3" key="1">
    <citation type="submission" date="2019-11" db="EMBL/GenBank/DDBJ databases">
        <authorList>
            <person name="Dong K."/>
        </authorList>
    </citation>
    <scope>NUCLEOTIDE SEQUENCE [LARGE SCALE GENOMIC DNA]</scope>
    <source>
        <strain evidence="2 3">NBRC 112902</strain>
    </source>
</reference>
<comment type="caution">
    <text evidence="2">The sequence shown here is derived from an EMBL/GenBank/DDBJ whole genome shotgun (WGS) entry which is preliminary data.</text>
</comment>